<evidence type="ECO:0000256" key="6">
    <source>
        <dbReference type="ARBA" id="ARBA00012448"/>
    </source>
</evidence>
<evidence type="ECO:0000256" key="15">
    <source>
        <dbReference type="ARBA" id="ARBA00022801"/>
    </source>
</evidence>
<evidence type="ECO:0000256" key="12">
    <source>
        <dbReference type="ARBA" id="ARBA00022676"/>
    </source>
</evidence>
<dbReference type="InterPro" id="IPR036950">
    <property type="entry name" value="PBP_transglycosylase"/>
</dbReference>
<evidence type="ECO:0000256" key="20">
    <source>
        <dbReference type="ARBA" id="ARBA00023136"/>
    </source>
</evidence>
<keyword evidence="22" id="KW-0511">Multifunctional enzyme</keyword>
<comment type="similarity">
    <text evidence="5">In the N-terminal section; belongs to the glycosyltransferase 51 family.</text>
</comment>
<dbReference type="GO" id="GO:0008955">
    <property type="term" value="F:peptidoglycan glycosyltransferase activity"/>
    <property type="evidence" value="ECO:0007669"/>
    <property type="project" value="UniProtKB-EC"/>
</dbReference>
<feature type="transmembrane region" description="Helical" evidence="29">
    <location>
        <begin position="7"/>
        <end position="30"/>
    </location>
</feature>
<evidence type="ECO:0000256" key="27">
    <source>
        <dbReference type="ARBA" id="ARBA00060592"/>
    </source>
</evidence>
<evidence type="ECO:0000256" key="7">
    <source>
        <dbReference type="ARBA" id="ARBA00018638"/>
    </source>
</evidence>
<evidence type="ECO:0000256" key="1">
    <source>
        <dbReference type="ARBA" id="ARBA00002624"/>
    </source>
</evidence>
<evidence type="ECO:0000256" key="8">
    <source>
        <dbReference type="ARBA" id="ARBA00022475"/>
    </source>
</evidence>
<evidence type="ECO:0000256" key="28">
    <source>
        <dbReference type="SAM" id="MobiDB-lite"/>
    </source>
</evidence>
<evidence type="ECO:0000256" key="2">
    <source>
        <dbReference type="ARBA" id="ARBA00004249"/>
    </source>
</evidence>
<feature type="domain" description="Glycosyl transferase family 51" evidence="31">
    <location>
        <begin position="55"/>
        <end position="230"/>
    </location>
</feature>
<keyword evidence="21" id="KW-0046">Antibiotic resistance</keyword>
<keyword evidence="34" id="KW-1185">Reference proteome</keyword>
<evidence type="ECO:0000256" key="10">
    <source>
        <dbReference type="ARBA" id="ARBA00022645"/>
    </source>
</evidence>
<evidence type="ECO:0000256" key="25">
    <source>
        <dbReference type="ARBA" id="ARBA00044770"/>
    </source>
</evidence>
<comment type="catalytic activity">
    <reaction evidence="26">
        <text>[GlcNAc-(1-&gt;4)-Mur2Ac(oyl-L-Ala-gamma-D-Glu-L-Lys-D-Ala-D-Ala)](n)-di-trans,octa-cis-undecaprenyl diphosphate + beta-D-GlcNAc-(1-&gt;4)-Mur2Ac(oyl-L-Ala-gamma-D-Glu-L-Lys-D-Ala-D-Ala)-di-trans,octa-cis-undecaprenyl diphosphate = [GlcNAc-(1-&gt;4)-Mur2Ac(oyl-L-Ala-gamma-D-Glu-L-Lys-D-Ala-D-Ala)](n+1)-di-trans,octa-cis-undecaprenyl diphosphate + di-trans,octa-cis-undecaprenyl diphosphate + H(+)</text>
        <dbReference type="Rhea" id="RHEA:23708"/>
        <dbReference type="Rhea" id="RHEA-COMP:9602"/>
        <dbReference type="Rhea" id="RHEA-COMP:9603"/>
        <dbReference type="ChEBI" id="CHEBI:15378"/>
        <dbReference type="ChEBI" id="CHEBI:58405"/>
        <dbReference type="ChEBI" id="CHEBI:60033"/>
        <dbReference type="ChEBI" id="CHEBI:78435"/>
        <dbReference type="EC" id="2.4.99.28"/>
    </reaction>
</comment>
<evidence type="ECO:0000259" key="30">
    <source>
        <dbReference type="Pfam" id="PF00905"/>
    </source>
</evidence>
<dbReference type="EMBL" id="FZOL01000004">
    <property type="protein sequence ID" value="SNS19652.1"/>
    <property type="molecule type" value="Genomic_DNA"/>
</dbReference>
<evidence type="ECO:0000256" key="17">
    <source>
        <dbReference type="ARBA" id="ARBA00022968"/>
    </source>
</evidence>
<feature type="domain" description="Penicillin-binding protein transpeptidase" evidence="30">
    <location>
        <begin position="426"/>
        <end position="734"/>
    </location>
</feature>
<evidence type="ECO:0000256" key="24">
    <source>
        <dbReference type="ARBA" id="ARBA00034000"/>
    </source>
</evidence>
<proteinExistence type="inferred from homology"/>
<evidence type="ECO:0000313" key="34">
    <source>
        <dbReference type="Proteomes" id="UP000198407"/>
    </source>
</evidence>
<evidence type="ECO:0000256" key="13">
    <source>
        <dbReference type="ARBA" id="ARBA00022679"/>
    </source>
</evidence>
<dbReference type="GO" id="GO:0071555">
    <property type="term" value="P:cell wall organization"/>
    <property type="evidence" value="ECO:0007669"/>
    <property type="project" value="UniProtKB-KW"/>
</dbReference>
<evidence type="ECO:0000256" key="26">
    <source>
        <dbReference type="ARBA" id="ARBA00049902"/>
    </source>
</evidence>
<dbReference type="GO" id="GO:0006508">
    <property type="term" value="P:proteolysis"/>
    <property type="evidence" value="ECO:0007669"/>
    <property type="project" value="UniProtKB-KW"/>
</dbReference>
<protein>
    <recommendedName>
        <fullName evidence="7">Penicillin-binding protein 1A</fullName>
        <ecNumber evidence="25">2.4.99.28</ecNumber>
        <ecNumber evidence="6">3.4.16.4</ecNumber>
    </recommendedName>
</protein>
<dbReference type="GO" id="GO:0008360">
    <property type="term" value="P:regulation of cell shape"/>
    <property type="evidence" value="ECO:0007669"/>
    <property type="project" value="UniProtKB-KW"/>
</dbReference>
<dbReference type="STRING" id="1215104.GCA_000730585_05207"/>
<keyword evidence="11" id="KW-0645">Protease</keyword>
<keyword evidence="9" id="KW-0997">Cell inner membrane</keyword>
<evidence type="ECO:0000256" key="11">
    <source>
        <dbReference type="ARBA" id="ARBA00022670"/>
    </source>
</evidence>
<evidence type="ECO:0000256" key="23">
    <source>
        <dbReference type="ARBA" id="ARBA00023316"/>
    </source>
</evidence>
<dbReference type="Pfam" id="PF00905">
    <property type="entry name" value="Transpeptidase"/>
    <property type="match status" value="1"/>
</dbReference>
<keyword evidence="23" id="KW-0961">Cell wall biogenesis/degradation</keyword>
<evidence type="ECO:0000256" key="5">
    <source>
        <dbReference type="ARBA" id="ARBA00007739"/>
    </source>
</evidence>
<dbReference type="GO" id="GO:0030288">
    <property type="term" value="C:outer membrane-bounded periplasmic space"/>
    <property type="evidence" value="ECO:0007669"/>
    <property type="project" value="TreeGrafter"/>
</dbReference>
<comment type="catalytic activity">
    <reaction evidence="24">
        <text>Preferential cleavage: (Ac)2-L-Lys-D-Ala-|-D-Ala. Also transpeptidation of peptidyl-alanyl moieties that are N-acyl substituents of D-alanine.</text>
        <dbReference type="EC" id="3.4.16.4"/>
    </reaction>
</comment>
<dbReference type="GO" id="GO:0009002">
    <property type="term" value="F:serine-type D-Ala-D-Ala carboxypeptidase activity"/>
    <property type="evidence" value="ECO:0007669"/>
    <property type="project" value="UniProtKB-EC"/>
</dbReference>
<comment type="similarity">
    <text evidence="4">In the C-terminal section; belongs to the transpeptidase family.</text>
</comment>
<keyword evidence="19 29" id="KW-1133">Transmembrane helix</keyword>
<evidence type="ECO:0000256" key="22">
    <source>
        <dbReference type="ARBA" id="ARBA00023268"/>
    </source>
</evidence>
<dbReference type="AlphaFoldDB" id="A0A239CIB1"/>
<dbReference type="GO" id="GO:0009252">
    <property type="term" value="P:peptidoglycan biosynthetic process"/>
    <property type="evidence" value="ECO:0007669"/>
    <property type="project" value="UniProtKB-UniPathway"/>
</dbReference>
<evidence type="ECO:0000256" key="29">
    <source>
        <dbReference type="SAM" id="Phobius"/>
    </source>
</evidence>
<evidence type="ECO:0000256" key="14">
    <source>
        <dbReference type="ARBA" id="ARBA00022692"/>
    </source>
</evidence>
<evidence type="ECO:0000256" key="18">
    <source>
        <dbReference type="ARBA" id="ARBA00022984"/>
    </source>
</evidence>
<keyword evidence="20 29" id="KW-0472">Membrane</keyword>
<name>A0A239CIB1_9PSED</name>
<feature type="domain" description="Penicillin-binding protein OB-like" evidence="32">
    <location>
        <begin position="317"/>
        <end position="421"/>
    </location>
</feature>
<dbReference type="GO" id="GO:0005886">
    <property type="term" value="C:plasma membrane"/>
    <property type="evidence" value="ECO:0007669"/>
    <property type="project" value="UniProtKB-SubCell"/>
</dbReference>
<dbReference type="PANTHER" id="PTHR32282:SF27">
    <property type="entry name" value="PENICILLIN-BINDING PROTEIN 1A"/>
    <property type="match status" value="1"/>
</dbReference>
<keyword evidence="16" id="KW-0133">Cell shape</keyword>
<dbReference type="UniPathway" id="UPA00219"/>
<keyword evidence="14 29" id="KW-0812">Transmembrane</keyword>
<dbReference type="OrthoDB" id="9766909at2"/>
<evidence type="ECO:0000259" key="32">
    <source>
        <dbReference type="Pfam" id="PF17092"/>
    </source>
</evidence>
<keyword evidence="17" id="KW-0735">Signal-anchor</keyword>
<evidence type="ECO:0000256" key="21">
    <source>
        <dbReference type="ARBA" id="ARBA00023251"/>
    </source>
</evidence>
<dbReference type="InterPro" id="IPR023346">
    <property type="entry name" value="Lysozyme-like_dom_sf"/>
</dbReference>
<gene>
    <name evidence="33" type="ORF">SAMN05444352_104215</name>
</gene>
<dbReference type="InterPro" id="IPR001460">
    <property type="entry name" value="PCN-bd_Tpept"/>
</dbReference>
<reference evidence="34" key="1">
    <citation type="submission" date="2017-06" db="EMBL/GenBank/DDBJ databases">
        <authorList>
            <person name="Varghese N."/>
            <person name="Submissions S."/>
        </authorList>
    </citation>
    <scope>NUCLEOTIDE SEQUENCE [LARGE SCALE GENOMIC DNA]</scope>
    <source>
        <strain evidence="34">DSM 22348</strain>
    </source>
</reference>
<evidence type="ECO:0000256" key="16">
    <source>
        <dbReference type="ARBA" id="ARBA00022960"/>
    </source>
</evidence>
<keyword evidence="10" id="KW-0121">Carboxypeptidase</keyword>
<comment type="subcellular location">
    <subcellularLocation>
        <location evidence="2">Cell inner membrane</location>
        <topology evidence="2">Single-pass type II membrane protein</topology>
    </subcellularLocation>
</comment>
<comment type="function">
    <text evidence="1">Cell wall formation. Synthesis of cross-linked peptidoglycan from the lipid intermediates. The enzyme has a penicillin-insensitive transglycosylase N-terminal domain (formation of linear glycan strands) and a penicillin-sensitive transpeptidase C-terminal domain (cross-linking of the peptide subunits).</text>
</comment>
<dbReference type="GO" id="GO:0046677">
    <property type="term" value="P:response to antibiotic"/>
    <property type="evidence" value="ECO:0007669"/>
    <property type="project" value="UniProtKB-KW"/>
</dbReference>
<comment type="pathway">
    <text evidence="27">Glycan biosynthesis.</text>
</comment>
<dbReference type="Proteomes" id="UP000198407">
    <property type="component" value="Unassembled WGS sequence"/>
</dbReference>
<dbReference type="Gene3D" id="1.10.3810.10">
    <property type="entry name" value="Biosynthetic peptidoglycan transglycosylase-like"/>
    <property type="match status" value="1"/>
</dbReference>
<dbReference type="Pfam" id="PF17092">
    <property type="entry name" value="PCB_OB"/>
    <property type="match status" value="1"/>
</dbReference>
<evidence type="ECO:0000259" key="31">
    <source>
        <dbReference type="Pfam" id="PF00912"/>
    </source>
</evidence>
<dbReference type="FunFam" id="1.10.3810.10:FF:000003">
    <property type="entry name" value="Penicillin-binding protein 1a"/>
    <property type="match status" value="1"/>
</dbReference>
<dbReference type="PANTHER" id="PTHR32282">
    <property type="entry name" value="BINDING PROTEIN TRANSPEPTIDASE, PUTATIVE-RELATED"/>
    <property type="match status" value="1"/>
</dbReference>
<dbReference type="InterPro" id="IPR001264">
    <property type="entry name" value="Glyco_trans_51"/>
</dbReference>
<dbReference type="Gene3D" id="3.40.710.10">
    <property type="entry name" value="DD-peptidase/beta-lactamase superfamily"/>
    <property type="match status" value="2"/>
</dbReference>
<evidence type="ECO:0000256" key="4">
    <source>
        <dbReference type="ARBA" id="ARBA00007090"/>
    </source>
</evidence>
<dbReference type="SUPFAM" id="SSF56601">
    <property type="entry name" value="beta-lactamase/transpeptidase-like"/>
    <property type="match status" value="1"/>
</dbReference>
<organism evidence="33 34">
    <name type="scientific">Pseudomonas japonica</name>
    <dbReference type="NCBI Taxonomy" id="256466"/>
    <lineage>
        <taxon>Bacteria</taxon>
        <taxon>Pseudomonadati</taxon>
        <taxon>Pseudomonadota</taxon>
        <taxon>Gammaproteobacteria</taxon>
        <taxon>Pseudomonadales</taxon>
        <taxon>Pseudomonadaceae</taxon>
        <taxon>Pseudomonas</taxon>
    </lineage>
</organism>
<accession>A0A239CIB1</accession>
<dbReference type="InterPro" id="IPR050396">
    <property type="entry name" value="Glycosyltr_51/Transpeptidase"/>
</dbReference>
<keyword evidence="13" id="KW-0808">Transferase</keyword>
<dbReference type="SUPFAM" id="SSF53955">
    <property type="entry name" value="Lysozyme-like"/>
    <property type="match status" value="1"/>
</dbReference>
<keyword evidence="12" id="KW-0328">Glycosyltransferase</keyword>
<evidence type="ECO:0000313" key="33">
    <source>
        <dbReference type="EMBL" id="SNS19652.1"/>
    </source>
</evidence>
<keyword evidence="18" id="KW-0573">Peptidoglycan synthesis</keyword>
<evidence type="ECO:0000256" key="9">
    <source>
        <dbReference type="ARBA" id="ARBA00022519"/>
    </source>
</evidence>
<dbReference type="EC" id="3.4.16.4" evidence="6"/>
<dbReference type="Pfam" id="PF00912">
    <property type="entry name" value="Transgly"/>
    <property type="match status" value="1"/>
</dbReference>
<keyword evidence="8" id="KW-1003">Cell membrane</keyword>
<evidence type="ECO:0000256" key="19">
    <source>
        <dbReference type="ARBA" id="ARBA00022989"/>
    </source>
</evidence>
<dbReference type="InterPro" id="IPR012338">
    <property type="entry name" value="Beta-lactam/transpept-like"/>
</dbReference>
<dbReference type="NCBIfam" id="TIGR02074">
    <property type="entry name" value="PBP_1a_fam"/>
    <property type="match status" value="1"/>
</dbReference>
<keyword evidence="15" id="KW-0378">Hydrolase</keyword>
<sequence length="810" mass="88819">MIRLLKFFWWSFVAVISAAVLGLSGAFLYLSPSLPSVEALRSIQLQIPLRVYSSDGKLIAEFGEMRRSPIRFADIPPHFIQALLSAEDDNFLNHYGVDPSSLMRAATQLLKSGHIQTGGSTITMQVAKNFFLSSERSFSRKTNEILLALQIERELTKDEILELYVNKIYLGNRAYGIEAAAQVYYGKSIRDISLAQMAMIAGLPKAPSRFNPLANPARAKERRDWILGRMYKLGKIDEASYQAALAEPLNASYHVPTPEVNAPYIAEMARAEMVGRYGSDAYTEGFRVTTTVPSNLQEIANDAVLDGLTSYDQRHGYRGPESRLPGKTRAAWQQELNKQRNMGGLEPVIVTQVDKSGLRVLTRSGEEATVAWDTMKWARPFLNTNSQGRAPLQPADVAQVGDLIRVRHTADGHLTFSQVPGAQSALVTLDPNSGAIRALVGGFSFEQSNYNRAMQAKRQPGSSFKPFVYSAALDNGYTAASLVNDAPIVFVDEYLDKVWRPKNDTNTFLGPIRMREALYKSRNLVSIRLLQSMGVDSTIDYIAKFGFNKQDLPRNLSLALGTATLTPMEIATGWSTFANGGYKISPYLIERIESRNGETLFSANPARVPTGHEAEAGIAAPQAQPIVTDTQPAASGLPQAPLSAERIIDARTSYILTSMLEDVIKRGTGRRAMALGRNDLAGKTGTTNESKDAWFSGYNADYVTTVWTGFDQPETLGRREYGGTVALPIWMNFMGPALKDKPEHRLPEPEGILSLRIDPVSGRAATPSTPNAYFELFKAEDTPPSVNELGNGGAPGSPLPADEAAPMDLF</sequence>
<evidence type="ECO:0000256" key="3">
    <source>
        <dbReference type="ARBA" id="ARBA00004752"/>
    </source>
</evidence>
<feature type="region of interest" description="Disordered" evidence="28">
    <location>
        <begin position="784"/>
        <end position="810"/>
    </location>
</feature>
<dbReference type="GO" id="GO:0008658">
    <property type="term" value="F:penicillin binding"/>
    <property type="evidence" value="ECO:0007669"/>
    <property type="project" value="InterPro"/>
</dbReference>
<dbReference type="EC" id="2.4.99.28" evidence="25"/>
<comment type="pathway">
    <text evidence="3">Cell wall biogenesis; peptidoglycan biosynthesis.</text>
</comment>
<dbReference type="InterPro" id="IPR031376">
    <property type="entry name" value="PCB_OB"/>
</dbReference>